<protein>
    <submittedName>
        <fullName evidence="5">Phage integrase family protein</fullName>
    </submittedName>
</protein>
<dbReference type="OrthoDB" id="9795573at2"/>
<keyword evidence="3" id="KW-0238">DNA-binding</keyword>
<dbReference type="PANTHER" id="PTHR30629">
    <property type="entry name" value="PROPHAGE INTEGRASE"/>
    <property type="match status" value="1"/>
</dbReference>
<proteinExistence type="inferred from homology"/>
<dbReference type="InterPro" id="IPR011010">
    <property type="entry name" value="DNA_brk_join_enz"/>
</dbReference>
<comment type="similarity">
    <text evidence="1">Belongs to the 'phage' integrase family.</text>
</comment>
<dbReference type="EMBL" id="FWPT01000004">
    <property type="protein sequence ID" value="SMA45595.1"/>
    <property type="molecule type" value="Genomic_DNA"/>
</dbReference>
<dbReference type="InterPro" id="IPR010998">
    <property type="entry name" value="Integrase_recombinase_N"/>
</dbReference>
<dbReference type="Proteomes" id="UP000196573">
    <property type="component" value="Unassembled WGS sequence"/>
</dbReference>
<dbReference type="Gene3D" id="1.10.443.10">
    <property type="entry name" value="Intergrase catalytic core"/>
    <property type="match status" value="1"/>
</dbReference>
<dbReference type="PANTHER" id="PTHR30629:SF2">
    <property type="entry name" value="PROPHAGE INTEGRASE INTS-RELATED"/>
    <property type="match status" value="1"/>
</dbReference>
<organism evidence="5 6">
    <name type="scientific">Parendozoicomonas haliclonae</name>
    <dbReference type="NCBI Taxonomy" id="1960125"/>
    <lineage>
        <taxon>Bacteria</taxon>
        <taxon>Pseudomonadati</taxon>
        <taxon>Pseudomonadota</taxon>
        <taxon>Gammaproteobacteria</taxon>
        <taxon>Oceanospirillales</taxon>
        <taxon>Endozoicomonadaceae</taxon>
        <taxon>Parendozoicomonas</taxon>
    </lineage>
</organism>
<accession>A0A1X7AJC6</accession>
<keyword evidence="6" id="KW-1185">Reference proteome</keyword>
<evidence type="ECO:0000256" key="1">
    <source>
        <dbReference type="ARBA" id="ARBA00008857"/>
    </source>
</evidence>
<dbReference type="AlphaFoldDB" id="A0A1X7AJC6"/>
<keyword evidence="4" id="KW-0233">DNA recombination</keyword>
<keyword evidence="2" id="KW-0229">DNA integration</keyword>
<dbReference type="GO" id="GO:0015074">
    <property type="term" value="P:DNA integration"/>
    <property type="evidence" value="ECO:0007669"/>
    <property type="project" value="UniProtKB-KW"/>
</dbReference>
<dbReference type="InterPro" id="IPR050808">
    <property type="entry name" value="Phage_Integrase"/>
</dbReference>
<dbReference type="GO" id="GO:0006310">
    <property type="term" value="P:DNA recombination"/>
    <property type="evidence" value="ECO:0007669"/>
    <property type="project" value="UniProtKB-KW"/>
</dbReference>
<evidence type="ECO:0000313" key="6">
    <source>
        <dbReference type="Proteomes" id="UP000196573"/>
    </source>
</evidence>
<dbReference type="SUPFAM" id="SSF56349">
    <property type="entry name" value="DNA breaking-rejoining enzymes"/>
    <property type="match status" value="1"/>
</dbReference>
<dbReference type="GO" id="GO:0003677">
    <property type="term" value="F:DNA binding"/>
    <property type="evidence" value="ECO:0007669"/>
    <property type="project" value="UniProtKB-KW"/>
</dbReference>
<evidence type="ECO:0000256" key="2">
    <source>
        <dbReference type="ARBA" id="ARBA00022908"/>
    </source>
</evidence>
<sequence>MTKLSHQVVVNLGENKKLTESLGRGSGALLFWRERGKVQCYFRYWRGKKPILILLGTYKEKQRSHGVSLQECRDKAFELARTRREIEPRDLKEHLALESQKAKVAHDAEIRQREAESRHGTFDDLLQNYISQLKKDGKESVAKVEQTFNKDVYKAHPSLLRKKAREITPDDIVDILAPIHQRNARVQSNRCRASLHAAFQVGAAADYDPARRGEKRFHLAGNPVSLVKKDSTAEGADDRILAYDELRDFYLYIEGINKVGPILASLARLMIATGGQRPKRLIHARWSDYDFMRRTLTLVEKKGTGGIRKHVIPLTARAIRIIRYVQAHNGDLDGPFYTEKGRPVRLDSLKNVFDRWHEHRCEEARQAGITEPEKFTARDIRRTANYLLTDAGVRPEDSNLLQSHGHTGVVVKHYDRHHHLPTKRFAIRLYEKVLSRVIKNKMRIMQDLNVDWSYQYLNHAYSLADTLPATRHK</sequence>
<dbReference type="RefSeq" id="WP_087109306.1">
    <property type="nucleotide sequence ID" value="NZ_CBCSCN010000002.1"/>
</dbReference>
<evidence type="ECO:0000256" key="4">
    <source>
        <dbReference type="ARBA" id="ARBA00023172"/>
    </source>
</evidence>
<dbReference type="Gene3D" id="1.10.150.130">
    <property type="match status" value="1"/>
</dbReference>
<name>A0A1X7AJC6_9GAMM</name>
<gene>
    <name evidence="5" type="ORF">EHSB41UT_01957</name>
</gene>
<dbReference type="InterPro" id="IPR013762">
    <property type="entry name" value="Integrase-like_cat_sf"/>
</dbReference>
<evidence type="ECO:0000313" key="5">
    <source>
        <dbReference type="EMBL" id="SMA45595.1"/>
    </source>
</evidence>
<reference evidence="5 6" key="1">
    <citation type="submission" date="2017-03" db="EMBL/GenBank/DDBJ databases">
        <authorList>
            <person name="Afonso C.L."/>
            <person name="Miller P.J."/>
            <person name="Scott M.A."/>
            <person name="Spackman E."/>
            <person name="Goraichik I."/>
            <person name="Dimitrov K.M."/>
            <person name="Suarez D.L."/>
            <person name="Swayne D.E."/>
        </authorList>
    </citation>
    <scope>NUCLEOTIDE SEQUENCE [LARGE SCALE GENOMIC DNA]</scope>
    <source>
        <strain evidence="5">SB41UT1</strain>
    </source>
</reference>
<evidence type="ECO:0000256" key="3">
    <source>
        <dbReference type="ARBA" id="ARBA00023125"/>
    </source>
</evidence>